<proteinExistence type="predicted"/>
<feature type="compositionally biased region" description="Low complexity" evidence="1">
    <location>
        <begin position="110"/>
        <end position="120"/>
    </location>
</feature>
<sequence length="320" mass="35074">MDRFGDLDLECDDEGSAPKTSLFGGKLKIHSKPADASTKAQTSSQNLEIPTNDDDQMDKSSKEAGKSFSGMFTKSPKLDRVDKRSQEDLSSQSELSGSTNSLSKSKEDLSGGSELSGSTDDLSENPSKEKGTFFGGMFKKRGAKFQSQEDLSVDDDGLVPTEQSVKEHEHEHKEKSGLSKEKNSPVQKPKSKQADGMTKSTFYTETPENVFNHDDEPLDNGEIKQSHKQSKLAGAVSKLNPFRSANKQEKLTGSEDEDSPASSRKFSGDKQVKSNPDVRGKSETPTVPPRPTEEEMKRTSTHNKVKPSKTEDKVQFSSLT</sequence>
<evidence type="ECO:0000313" key="2">
    <source>
        <dbReference type="EMBL" id="KAF6728077.1"/>
    </source>
</evidence>
<feature type="compositionally biased region" description="Basic and acidic residues" evidence="1">
    <location>
        <begin position="76"/>
        <end position="87"/>
    </location>
</feature>
<feature type="compositionally biased region" description="Polar residues" evidence="1">
    <location>
        <begin position="38"/>
        <end position="49"/>
    </location>
</feature>
<feature type="compositionally biased region" description="Basic and acidic residues" evidence="1">
    <location>
        <begin position="266"/>
        <end position="282"/>
    </location>
</feature>
<protein>
    <submittedName>
        <fullName evidence="2">Uncharacterized protein</fullName>
    </submittedName>
</protein>
<reference evidence="2" key="1">
    <citation type="journal article" name="BMC Genomics">
        <title>Long-read sequencing and de novo genome assembly of marine medaka (Oryzias melastigma).</title>
        <authorList>
            <person name="Liang P."/>
            <person name="Saqib H.S.A."/>
            <person name="Ni X."/>
            <person name="Shen Y."/>
        </authorList>
    </citation>
    <scope>NUCLEOTIDE SEQUENCE</scope>
    <source>
        <strain evidence="2">Bigg-433</strain>
    </source>
</reference>
<accession>A0A834C9A4</accession>
<evidence type="ECO:0000256" key="1">
    <source>
        <dbReference type="SAM" id="MobiDB-lite"/>
    </source>
</evidence>
<evidence type="ECO:0000313" key="3">
    <source>
        <dbReference type="Proteomes" id="UP000646548"/>
    </source>
</evidence>
<comment type="caution">
    <text evidence="2">The sequence shown here is derived from an EMBL/GenBank/DDBJ whole genome shotgun (WGS) entry which is preliminary data.</text>
</comment>
<name>A0A834C9A4_ORYME</name>
<dbReference type="Proteomes" id="UP000646548">
    <property type="component" value="Unassembled WGS sequence"/>
</dbReference>
<organism evidence="2 3">
    <name type="scientific">Oryzias melastigma</name>
    <name type="common">Marine medaka</name>
    <dbReference type="NCBI Taxonomy" id="30732"/>
    <lineage>
        <taxon>Eukaryota</taxon>
        <taxon>Metazoa</taxon>
        <taxon>Chordata</taxon>
        <taxon>Craniata</taxon>
        <taxon>Vertebrata</taxon>
        <taxon>Euteleostomi</taxon>
        <taxon>Actinopterygii</taxon>
        <taxon>Neopterygii</taxon>
        <taxon>Teleostei</taxon>
        <taxon>Neoteleostei</taxon>
        <taxon>Acanthomorphata</taxon>
        <taxon>Ovalentaria</taxon>
        <taxon>Atherinomorphae</taxon>
        <taxon>Beloniformes</taxon>
        <taxon>Adrianichthyidae</taxon>
        <taxon>Oryziinae</taxon>
        <taxon>Oryzias</taxon>
    </lineage>
</organism>
<dbReference type="EMBL" id="WKFB01000293">
    <property type="protein sequence ID" value="KAF6728077.1"/>
    <property type="molecule type" value="Genomic_DNA"/>
</dbReference>
<feature type="compositionally biased region" description="Low complexity" evidence="1">
    <location>
        <begin position="88"/>
        <end position="103"/>
    </location>
</feature>
<dbReference type="AlphaFoldDB" id="A0A834C9A4"/>
<feature type="compositionally biased region" description="Polar residues" evidence="1">
    <location>
        <begin position="198"/>
        <end position="209"/>
    </location>
</feature>
<gene>
    <name evidence="2" type="ORF">FQA47_000572</name>
</gene>
<feature type="compositionally biased region" description="Basic and acidic residues" evidence="1">
    <location>
        <begin position="164"/>
        <end position="183"/>
    </location>
</feature>
<feature type="region of interest" description="Disordered" evidence="1">
    <location>
        <begin position="1"/>
        <end position="320"/>
    </location>
</feature>
<feature type="compositionally biased region" description="Basic and acidic residues" evidence="1">
    <location>
        <begin position="211"/>
        <end position="225"/>
    </location>
</feature>